<sequence>MEFETLKMKDSESVKEFSDRLMKVVNQIRLLSDDLPDKRVVEKVLISLPEKFEDKISSLEDSRDLSVISLSELGKHKAQASYAVKKTTNENKEAENQKGAGKGGKYQDCHITKERHIHQSGVGSGHECNVVSANNLAI</sequence>
<keyword evidence="3" id="KW-1185">Reference proteome</keyword>
<reference evidence="2" key="1">
    <citation type="submission" date="2023-05" db="EMBL/GenBank/DDBJ databases">
        <authorList>
            <person name="Huff M."/>
        </authorList>
    </citation>
    <scope>NUCLEOTIDE SEQUENCE</scope>
</reference>
<gene>
    <name evidence="2" type="ORF">FPE_LOCUS10542</name>
</gene>
<protein>
    <submittedName>
        <fullName evidence="2">Uncharacterized protein</fullName>
    </submittedName>
</protein>
<accession>A0AAD1Z4L4</accession>
<dbReference type="PANTHER" id="PTHR35317">
    <property type="entry name" value="OS04G0629600 PROTEIN"/>
    <property type="match status" value="1"/>
</dbReference>
<dbReference type="Proteomes" id="UP000834106">
    <property type="component" value="Chromosome 6"/>
</dbReference>
<feature type="compositionally biased region" description="Basic and acidic residues" evidence="1">
    <location>
        <begin position="87"/>
        <end position="96"/>
    </location>
</feature>
<name>A0AAD1Z4L4_9LAMI</name>
<organism evidence="2 3">
    <name type="scientific">Fraxinus pennsylvanica</name>
    <dbReference type="NCBI Taxonomy" id="56036"/>
    <lineage>
        <taxon>Eukaryota</taxon>
        <taxon>Viridiplantae</taxon>
        <taxon>Streptophyta</taxon>
        <taxon>Embryophyta</taxon>
        <taxon>Tracheophyta</taxon>
        <taxon>Spermatophyta</taxon>
        <taxon>Magnoliopsida</taxon>
        <taxon>eudicotyledons</taxon>
        <taxon>Gunneridae</taxon>
        <taxon>Pentapetalae</taxon>
        <taxon>asterids</taxon>
        <taxon>lamiids</taxon>
        <taxon>Lamiales</taxon>
        <taxon>Oleaceae</taxon>
        <taxon>Oleeae</taxon>
        <taxon>Fraxinus</taxon>
    </lineage>
</organism>
<dbReference type="AlphaFoldDB" id="A0AAD1Z4L4"/>
<dbReference type="EMBL" id="OU503041">
    <property type="protein sequence ID" value="CAI9763112.1"/>
    <property type="molecule type" value="Genomic_DNA"/>
</dbReference>
<evidence type="ECO:0000313" key="2">
    <source>
        <dbReference type="EMBL" id="CAI9763112.1"/>
    </source>
</evidence>
<feature type="region of interest" description="Disordered" evidence="1">
    <location>
        <begin position="85"/>
        <end position="106"/>
    </location>
</feature>
<evidence type="ECO:0000313" key="3">
    <source>
        <dbReference type="Proteomes" id="UP000834106"/>
    </source>
</evidence>
<evidence type="ECO:0000256" key="1">
    <source>
        <dbReference type="SAM" id="MobiDB-lite"/>
    </source>
</evidence>
<dbReference type="Pfam" id="PF14223">
    <property type="entry name" value="Retrotran_gag_2"/>
    <property type="match status" value="1"/>
</dbReference>
<dbReference type="PANTHER" id="PTHR35317:SF27">
    <property type="entry name" value="RETROVIRUS-RELATED POL POLYPROTEIN FROM TRANSPOSON TNT 1-94"/>
    <property type="match status" value="1"/>
</dbReference>
<proteinExistence type="predicted"/>